<dbReference type="EMBL" id="BLLF01001958">
    <property type="protein sequence ID" value="GFH22056.1"/>
    <property type="molecule type" value="Genomic_DNA"/>
</dbReference>
<evidence type="ECO:0000313" key="1">
    <source>
        <dbReference type="EMBL" id="GFH22056.1"/>
    </source>
</evidence>
<keyword evidence="2" id="KW-1185">Reference proteome</keyword>
<accession>A0A699ZTQ9</accession>
<comment type="caution">
    <text evidence="1">The sequence shown here is derived from an EMBL/GenBank/DDBJ whole genome shotgun (WGS) entry which is preliminary data.</text>
</comment>
<proteinExistence type="predicted"/>
<evidence type="ECO:0000313" key="2">
    <source>
        <dbReference type="Proteomes" id="UP000485058"/>
    </source>
</evidence>
<dbReference type="Proteomes" id="UP000485058">
    <property type="component" value="Unassembled WGS sequence"/>
</dbReference>
<name>A0A699ZTQ9_HAELA</name>
<protein>
    <submittedName>
        <fullName evidence="1">Uncharacterized protein</fullName>
    </submittedName>
</protein>
<feature type="non-terminal residue" evidence="1">
    <location>
        <position position="1"/>
    </location>
</feature>
<organism evidence="1 2">
    <name type="scientific">Haematococcus lacustris</name>
    <name type="common">Green alga</name>
    <name type="synonym">Haematococcus pluvialis</name>
    <dbReference type="NCBI Taxonomy" id="44745"/>
    <lineage>
        <taxon>Eukaryota</taxon>
        <taxon>Viridiplantae</taxon>
        <taxon>Chlorophyta</taxon>
        <taxon>core chlorophytes</taxon>
        <taxon>Chlorophyceae</taxon>
        <taxon>CS clade</taxon>
        <taxon>Chlamydomonadales</taxon>
        <taxon>Haematococcaceae</taxon>
        <taxon>Haematococcus</taxon>
    </lineage>
</organism>
<gene>
    <name evidence="1" type="ORF">HaLaN_19461</name>
</gene>
<sequence length="31" mass="3433">MLQKLELEHELLGVWGTTTTPGLEGNVPLKK</sequence>
<reference evidence="1 2" key="1">
    <citation type="submission" date="2020-02" db="EMBL/GenBank/DDBJ databases">
        <title>Draft genome sequence of Haematococcus lacustris strain NIES-144.</title>
        <authorList>
            <person name="Morimoto D."/>
            <person name="Nakagawa S."/>
            <person name="Yoshida T."/>
            <person name="Sawayama S."/>
        </authorList>
    </citation>
    <scope>NUCLEOTIDE SEQUENCE [LARGE SCALE GENOMIC DNA]</scope>
    <source>
        <strain evidence="1 2">NIES-144</strain>
    </source>
</reference>
<dbReference type="AlphaFoldDB" id="A0A699ZTQ9"/>